<dbReference type="AlphaFoldDB" id="A0A6A4IAH0"/>
<name>A0A6A4IAH0_9AGAR</name>
<sequence length="182" mass="20346">LSDMVVNILSAAQASTAVLFSRPDLHPNPFEEIKYSLNNEGIPVLEGSLGALSCKLAAPPIMLDELAFADTEESRSKPNSISPSSGFTSELFIARVTKVEMLALDMGNVEPDDAQAMPLLYHRTGSVPFILTWKYIGFTKYAHVLEIWNVRDMTAQGFEPQSTWMVYRKHTYKEHYTCSNIL</sequence>
<gene>
    <name evidence="2" type="ORF">BT96DRAFT_915206</name>
</gene>
<evidence type="ECO:0000313" key="3">
    <source>
        <dbReference type="Proteomes" id="UP000799118"/>
    </source>
</evidence>
<dbReference type="OrthoDB" id="2015405at2759"/>
<dbReference type="Pfam" id="PF01613">
    <property type="entry name" value="Flavin_Reduct"/>
    <property type="match status" value="1"/>
</dbReference>
<reference evidence="2" key="1">
    <citation type="journal article" date="2019" name="Environ. Microbiol.">
        <title>Fungal ecological strategies reflected in gene transcription - a case study of two litter decomposers.</title>
        <authorList>
            <person name="Barbi F."/>
            <person name="Kohler A."/>
            <person name="Barry K."/>
            <person name="Baskaran P."/>
            <person name="Daum C."/>
            <person name="Fauchery L."/>
            <person name="Ihrmark K."/>
            <person name="Kuo A."/>
            <person name="LaButti K."/>
            <person name="Lipzen A."/>
            <person name="Morin E."/>
            <person name="Grigoriev I.V."/>
            <person name="Henrissat B."/>
            <person name="Lindahl B."/>
            <person name="Martin F."/>
        </authorList>
    </citation>
    <scope>NUCLEOTIDE SEQUENCE</scope>
    <source>
        <strain evidence="2">JB14</strain>
    </source>
</reference>
<evidence type="ECO:0000259" key="1">
    <source>
        <dbReference type="Pfam" id="PF01613"/>
    </source>
</evidence>
<dbReference type="InterPro" id="IPR012349">
    <property type="entry name" value="Split_barrel_FMN-bd"/>
</dbReference>
<feature type="domain" description="Flavin reductase like" evidence="1">
    <location>
        <begin position="4"/>
        <end position="125"/>
    </location>
</feature>
<dbReference type="GO" id="GO:0010181">
    <property type="term" value="F:FMN binding"/>
    <property type="evidence" value="ECO:0007669"/>
    <property type="project" value="InterPro"/>
</dbReference>
<accession>A0A6A4IAH0</accession>
<protein>
    <recommendedName>
        <fullName evidence="1">Flavin reductase like domain-containing protein</fullName>
    </recommendedName>
</protein>
<keyword evidence="3" id="KW-1185">Reference proteome</keyword>
<dbReference type="Proteomes" id="UP000799118">
    <property type="component" value="Unassembled WGS sequence"/>
</dbReference>
<proteinExistence type="predicted"/>
<dbReference type="SUPFAM" id="SSF50475">
    <property type="entry name" value="FMN-binding split barrel"/>
    <property type="match status" value="1"/>
</dbReference>
<dbReference type="EMBL" id="ML769400">
    <property type="protein sequence ID" value="KAE9406803.1"/>
    <property type="molecule type" value="Genomic_DNA"/>
</dbReference>
<dbReference type="InterPro" id="IPR002563">
    <property type="entry name" value="Flavin_Rdtase-like_dom"/>
</dbReference>
<evidence type="ECO:0000313" key="2">
    <source>
        <dbReference type="EMBL" id="KAE9406803.1"/>
    </source>
</evidence>
<organism evidence="2 3">
    <name type="scientific">Gymnopus androsaceus JB14</name>
    <dbReference type="NCBI Taxonomy" id="1447944"/>
    <lineage>
        <taxon>Eukaryota</taxon>
        <taxon>Fungi</taxon>
        <taxon>Dikarya</taxon>
        <taxon>Basidiomycota</taxon>
        <taxon>Agaricomycotina</taxon>
        <taxon>Agaricomycetes</taxon>
        <taxon>Agaricomycetidae</taxon>
        <taxon>Agaricales</taxon>
        <taxon>Marasmiineae</taxon>
        <taxon>Omphalotaceae</taxon>
        <taxon>Gymnopus</taxon>
    </lineage>
</organism>
<dbReference type="Gene3D" id="2.30.110.10">
    <property type="entry name" value="Electron Transport, Fmn-binding Protein, Chain A"/>
    <property type="match status" value="1"/>
</dbReference>
<feature type="non-terminal residue" evidence="2">
    <location>
        <position position="1"/>
    </location>
</feature>